<keyword evidence="1" id="KW-0614">Plasmid</keyword>
<sequence>MIRRVFITGANSGLGFELAKQYIKRGDDVALFDIRFSQQSKHALRTLSDDSQYIEFFAVDMADTQTLAVQVNNAVVAIGEPEVAIYCPSTKNIESLAKHSDTNNHCSLQANIIRTLNFSAVIRQYLTMNSHLALITSHAPMTPFEYVQDQRIADDVILNFAKTQRQELKPDGIKVSVIYAPETPYLSECDQHNCAHTNTKIINKVSRYLTQDRRVTRLMRGLDKQKFMVILGFQSRLSYSLSRYLPAWMMTPVMKRIIKHSNKNNMLRSPNEHTR</sequence>
<dbReference type="PANTHER" id="PTHR43550:SF3">
    <property type="entry name" value="3-KETODIHYDROSPHINGOSINE REDUCTASE"/>
    <property type="match status" value="1"/>
</dbReference>
<dbReference type="InterPro" id="IPR036291">
    <property type="entry name" value="NAD(P)-bd_dom_sf"/>
</dbReference>
<name>A0AAD0S4P8_9GAMM</name>
<gene>
    <name evidence="1" type="ORF">D0907_19790</name>
</gene>
<dbReference type="AlphaFoldDB" id="A0AAD0S4P8"/>
<dbReference type="GO" id="GO:0006666">
    <property type="term" value="P:3-keto-sphinganine metabolic process"/>
    <property type="evidence" value="ECO:0007669"/>
    <property type="project" value="TreeGrafter"/>
</dbReference>
<dbReference type="GeneID" id="99507732"/>
<dbReference type="SUPFAM" id="SSF51735">
    <property type="entry name" value="NAD(P)-binding Rossmann-fold domains"/>
    <property type="match status" value="1"/>
</dbReference>
<evidence type="ECO:0000313" key="2">
    <source>
        <dbReference type="Proteomes" id="UP000264605"/>
    </source>
</evidence>
<geneLocation type="plasmid" evidence="1 2">
    <name>unnamed1</name>
</geneLocation>
<dbReference type="GO" id="GO:0016020">
    <property type="term" value="C:membrane"/>
    <property type="evidence" value="ECO:0007669"/>
    <property type="project" value="GOC"/>
</dbReference>
<dbReference type="Gene3D" id="3.40.50.720">
    <property type="entry name" value="NAD(P)-binding Rossmann-like Domain"/>
    <property type="match status" value="1"/>
</dbReference>
<dbReference type="KEGG" id="pdj:D0907_19790"/>
<accession>A0AAD0S4P8</accession>
<dbReference type="Pfam" id="PF00106">
    <property type="entry name" value="adh_short"/>
    <property type="match status" value="1"/>
</dbReference>
<dbReference type="RefSeq" id="WP_118845251.1">
    <property type="nucleotide sequence ID" value="NZ_CP032091.1"/>
</dbReference>
<dbReference type="Proteomes" id="UP000264605">
    <property type="component" value="Plasmid unnamed1"/>
</dbReference>
<evidence type="ECO:0000313" key="1">
    <source>
        <dbReference type="EMBL" id="AXV67543.1"/>
    </source>
</evidence>
<reference evidence="1 2" key="1">
    <citation type="submission" date="2018-08" db="EMBL/GenBank/DDBJ databases">
        <title>Draft genome sequence of Pseudoalteromonas donghaensis HJ51.</title>
        <authorList>
            <person name="Oh J."/>
            <person name="Roh D."/>
        </authorList>
    </citation>
    <scope>NUCLEOTIDE SEQUENCE [LARGE SCALE GENOMIC DNA]</scope>
    <source>
        <strain evidence="1 2">HJ51</strain>
        <plasmid evidence="1 2">unnamed1</plasmid>
    </source>
</reference>
<organism evidence="1 2">
    <name type="scientific">Pseudoalteromonas lipolytica</name>
    <dbReference type="NCBI Taxonomy" id="570156"/>
    <lineage>
        <taxon>Bacteria</taxon>
        <taxon>Pseudomonadati</taxon>
        <taxon>Pseudomonadota</taxon>
        <taxon>Gammaproteobacteria</taxon>
        <taxon>Alteromonadales</taxon>
        <taxon>Pseudoalteromonadaceae</taxon>
        <taxon>Pseudoalteromonas</taxon>
    </lineage>
</organism>
<dbReference type="GO" id="GO:0047560">
    <property type="term" value="F:3-dehydrosphinganine reductase activity"/>
    <property type="evidence" value="ECO:0007669"/>
    <property type="project" value="TreeGrafter"/>
</dbReference>
<dbReference type="EMBL" id="CP032091">
    <property type="protein sequence ID" value="AXV67543.1"/>
    <property type="molecule type" value="Genomic_DNA"/>
</dbReference>
<dbReference type="GO" id="GO:0030148">
    <property type="term" value="P:sphingolipid biosynthetic process"/>
    <property type="evidence" value="ECO:0007669"/>
    <property type="project" value="TreeGrafter"/>
</dbReference>
<dbReference type="PANTHER" id="PTHR43550">
    <property type="entry name" value="3-KETODIHYDROSPHINGOSINE REDUCTASE"/>
    <property type="match status" value="1"/>
</dbReference>
<dbReference type="InterPro" id="IPR002347">
    <property type="entry name" value="SDR_fam"/>
</dbReference>
<protein>
    <submittedName>
        <fullName evidence="1">SDR family NAD(P)-dependent oxidoreductase</fullName>
    </submittedName>
</protein>
<proteinExistence type="predicted"/>